<feature type="compositionally biased region" description="Low complexity" evidence="3">
    <location>
        <begin position="219"/>
        <end position="238"/>
    </location>
</feature>
<feature type="compositionally biased region" description="Low complexity" evidence="3">
    <location>
        <begin position="551"/>
        <end position="563"/>
    </location>
</feature>
<feature type="compositionally biased region" description="Basic residues" evidence="3">
    <location>
        <begin position="479"/>
        <end position="497"/>
    </location>
</feature>
<dbReference type="InterPro" id="IPR052790">
    <property type="entry name" value="YEATS_domain"/>
</dbReference>
<dbReference type="EMBL" id="NIVC01000131">
    <property type="protein sequence ID" value="PAA89914.1"/>
    <property type="molecule type" value="Genomic_DNA"/>
</dbReference>
<evidence type="ECO:0000259" key="4">
    <source>
        <dbReference type="PROSITE" id="PS51037"/>
    </source>
</evidence>
<feature type="region of interest" description="Disordered" evidence="3">
    <location>
        <begin position="551"/>
        <end position="622"/>
    </location>
</feature>
<proteinExistence type="predicted"/>
<dbReference type="GO" id="GO:0045893">
    <property type="term" value="P:positive regulation of DNA-templated transcription"/>
    <property type="evidence" value="ECO:0007669"/>
    <property type="project" value="TreeGrafter"/>
</dbReference>
<evidence type="ECO:0000313" key="5">
    <source>
        <dbReference type="EMBL" id="PAA89914.1"/>
    </source>
</evidence>
<feature type="region of interest" description="Disordered" evidence="3">
    <location>
        <begin position="218"/>
        <end position="318"/>
    </location>
</feature>
<feature type="domain" description="YEATS" evidence="4">
    <location>
        <begin position="3"/>
        <end position="144"/>
    </location>
</feature>
<dbReference type="PROSITE" id="PS51037">
    <property type="entry name" value="YEATS"/>
    <property type="match status" value="1"/>
</dbReference>
<dbReference type="InterPro" id="IPR055129">
    <property type="entry name" value="YEATS_dom"/>
</dbReference>
<evidence type="ECO:0000313" key="6">
    <source>
        <dbReference type="Proteomes" id="UP000215902"/>
    </source>
</evidence>
<accession>A0A267GWU6</accession>
<reference evidence="5 6" key="1">
    <citation type="submission" date="2017-06" db="EMBL/GenBank/DDBJ databases">
        <title>A platform for efficient transgenesis in Macrostomum lignano, a flatworm model organism for stem cell research.</title>
        <authorList>
            <person name="Berezikov E."/>
        </authorList>
    </citation>
    <scope>NUCLEOTIDE SEQUENCE [LARGE SCALE GENOMIC DNA]</scope>
    <source>
        <strain evidence="5">DV1</strain>
        <tissue evidence="5">Whole organism</tissue>
    </source>
</reference>
<dbReference type="InterPro" id="IPR038704">
    <property type="entry name" value="YEAST_sf"/>
</dbReference>
<keyword evidence="1 2" id="KW-0539">Nucleus</keyword>
<feature type="region of interest" description="Disordered" evidence="3">
    <location>
        <begin position="152"/>
        <end position="181"/>
    </location>
</feature>
<dbReference type="Pfam" id="PF03366">
    <property type="entry name" value="YEATS"/>
    <property type="match status" value="1"/>
</dbReference>
<sequence>MTSKMKEKIKIEIEIGHWAKRLSSAPTQPVLPNSSVQNATHVWKVWVCGRHGELESFVERVVFQLHPTFPDPMRVVSQPPFEIEEKAFGTFPMKIELHFNNSMAGFEYEVFLMLDKDINCKSIKSFSIANPRPPEFREKLIRAGGIVVDPAEDSPLGPAEVKPAKTSKLGGSGSSGLVRSKSKSKAATAALLPADEQTFASPASSTDEQQLANQLAVHSGSLPQSPQQQSQLAAAGSGRSIVGSRLASPNKAKLRESSGTGGYSARPKQQPAAVKTEPAVAASPAVSEFDLSQQQLAPPPPPPPAPPRVAELRTDEMKNEKLVLKISKSPIKSSPGAVPPPPLPVAVKAEASVSALPPADSSYTLNPPPQQQQQQGWSAPPTAAPPAMVAVVAPHVAVDSMKSSPTSVAQQPPATYSESAASWQPSGSGAPGLTTESEDDRRKRKKEKRKKEKHHRHQHHHHRAPRSRSDSDSDAERKRHERRRHRHEGGKEKKRRRHDEPDGDDVTEASALAAPAAAAPAAAAPVAVTVSDQLQPVDNTVGIEAKVAALQAPQAAVSTQPQAAQPPPMLEAEPPMLSPYLQSAAGPKDDPELMSQVSVESTGFRPAAGAEPPSSSADSSPLAAASIPISAAAMAAESSALARHPKYQWSAQSGLSREEYDQRFQLCLLAASLDDPDRLQILASVLAESEALTNKDKDYANFDLARLRPDCVKRLIDLLMPDSAS</sequence>
<dbReference type="Gene3D" id="2.60.40.1970">
    <property type="entry name" value="YEATS domain"/>
    <property type="match status" value="1"/>
</dbReference>
<feature type="compositionally biased region" description="Polar residues" evidence="3">
    <location>
        <begin position="401"/>
        <end position="427"/>
    </location>
</feature>
<dbReference type="AlphaFoldDB" id="A0A267GWU6"/>
<feature type="compositionally biased region" description="Pro residues" evidence="3">
    <location>
        <begin position="297"/>
        <end position="307"/>
    </location>
</feature>
<evidence type="ECO:0000256" key="1">
    <source>
        <dbReference type="ARBA" id="ARBA00023242"/>
    </source>
</evidence>
<comment type="caution">
    <text evidence="5">The sequence shown here is derived from an EMBL/GenBank/DDBJ whole genome shotgun (WGS) entry which is preliminary data.</text>
</comment>
<protein>
    <recommendedName>
        <fullName evidence="4">YEATS domain-containing protein</fullName>
    </recommendedName>
</protein>
<dbReference type="STRING" id="282301.A0A267GWU6"/>
<feature type="compositionally biased region" description="Low complexity" evidence="3">
    <location>
        <begin position="606"/>
        <end position="622"/>
    </location>
</feature>
<keyword evidence="6" id="KW-1185">Reference proteome</keyword>
<evidence type="ECO:0000256" key="2">
    <source>
        <dbReference type="PROSITE-ProRule" id="PRU00376"/>
    </source>
</evidence>
<dbReference type="GO" id="GO:0003682">
    <property type="term" value="F:chromatin binding"/>
    <property type="evidence" value="ECO:0007669"/>
    <property type="project" value="TreeGrafter"/>
</dbReference>
<name>A0A267GWU6_9PLAT</name>
<dbReference type="Proteomes" id="UP000215902">
    <property type="component" value="Unassembled WGS sequence"/>
</dbReference>
<dbReference type="PANTHER" id="PTHR47827">
    <property type="entry name" value="AHD DOMAIN-CONTAINING PROTEIN"/>
    <property type="match status" value="1"/>
</dbReference>
<dbReference type="PANTHER" id="PTHR47827:SF3">
    <property type="entry name" value="AF-9 ANC1 HOMOLOGY DOMAIN-CONTAINING PROTEIN"/>
    <property type="match status" value="1"/>
</dbReference>
<gene>
    <name evidence="5" type="ORF">BOX15_Mlig018209g1</name>
</gene>
<feature type="compositionally biased region" description="Low complexity" evidence="3">
    <location>
        <begin position="371"/>
        <end position="384"/>
    </location>
</feature>
<feature type="compositionally biased region" description="Basic residues" evidence="3">
    <location>
        <begin position="442"/>
        <end position="466"/>
    </location>
</feature>
<feature type="region of interest" description="Disordered" evidence="3">
    <location>
        <begin position="400"/>
        <end position="526"/>
    </location>
</feature>
<feature type="compositionally biased region" description="Low complexity" evidence="3">
    <location>
        <begin position="509"/>
        <end position="526"/>
    </location>
</feature>
<dbReference type="OrthoDB" id="10053467at2759"/>
<feature type="compositionally biased region" description="Low complexity" evidence="3">
    <location>
        <begin position="570"/>
        <end position="579"/>
    </location>
</feature>
<comment type="subcellular location">
    <subcellularLocation>
        <location evidence="2">Nucleus</location>
    </subcellularLocation>
</comment>
<feature type="compositionally biased region" description="Basic and acidic residues" evidence="3">
    <location>
        <begin position="467"/>
        <end position="478"/>
    </location>
</feature>
<organism evidence="5 6">
    <name type="scientific">Macrostomum lignano</name>
    <dbReference type="NCBI Taxonomy" id="282301"/>
    <lineage>
        <taxon>Eukaryota</taxon>
        <taxon>Metazoa</taxon>
        <taxon>Spiralia</taxon>
        <taxon>Lophotrochozoa</taxon>
        <taxon>Platyhelminthes</taxon>
        <taxon>Rhabditophora</taxon>
        <taxon>Macrostomorpha</taxon>
        <taxon>Macrostomida</taxon>
        <taxon>Macrostomidae</taxon>
        <taxon>Macrostomum</taxon>
    </lineage>
</organism>
<feature type="region of interest" description="Disordered" evidence="3">
    <location>
        <begin position="352"/>
        <end position="384"/>
    </location>
</feature>
<dbReference type="GO" id="GO:0008023">
    <property type="term" value="C:transcription elongation factor complex"/>
    <property type="evidence" value="ECO:0007669"/>
    <property type="project" value="TreeGrafter"/>
</dbReference>
<evidence type="ECO:0000256" key="3">
    <source>
        <dbReference type="SAM" id="MobiDB-lite"/>
    </source>
</evidence>